<dbReference type="GeneID" id="6094713"/>
<protein>
    <recommendedName>
        <fullName evidence="4">DNA repair and recombination protein RadA</fullName>
    </recommendedName>
</protein>
<dbReference type="PIRSF" id="PIRSF005856">
    <property type="entry name" value="Rad51"/>
    <property type="match status" value="1"/>
</dbReference>
<reference evidence="6 7" key="1">
    <citation type="submission" date="2018-10" db="EMBL/GenBank/DDBJ databases">
        <title>Co-occurring genomic capacity for anaerobic methane metabolism and dissimilatory sulfite reduction discovered in the Korarchaeota.</title>
        <authorList>
            <person name="Mckay L.J."/>
            <person name="Dlakic M."/>
            <person name="Fields M.W."/>
            <person name="Delmont T.O."/>
            <person name="Eren A.M."/>
            <person name="Jay Z.J."/>
            <person name="Klingelsmith K.B."/>
            <person name="Rusch D.B."/>
            <person name="Inskeep W.P."/>
        </authorList>
    </citation>
    <scope>NUCLEOTIDE SEQUENCE [LARGE SCALE GENOMIC DNA]</scope>
    <source>
        <strain evidence="6 7">WS</strain>
    </source>
</reference>
<keyword evidence="4" id="KW-0227">DNA damage</keyword>
<dbReference type="AlphaFoldDB" id="A0A3R9WZC4"/>
<dbReference type="OMA" id="NARFMMA"/>
<dbReference type="Gene3D" id="3.40.50.300">
    <property type="entry name" value="P-loop containing nucleotide triphosphate hydrolases"/>
    <property type="match status" value="1"/>
</dbReference>
<evidence type="ECO:0000313" key="6">
    <source>
        <dbReference type="EMBL" id="RSN70116.1"/>
    </source>
</evidence>
<dbReference type="EMBL" id="RCOR01000014">
    <property type="protein sequence ID" value="RSN70116.1"/>
    <property type="molecule type" value="Genomic_DNA"/>
</dbReference>
<comment type="similarity">
    <text evidence="4">Belongs to the eukaryotic RecA-like protein family.</text>
</comment>
<evidence type="ECO:0000256" key="4">
    <source>
        <dbReference type="PIRNR" id="PIRNR005856"/>
    </source>
</evidence>
<dbReference type="InterPro" id="IPR020588">
    <property type="entry name" value="RecA_ATP-bd"/>
</dbReference>
<evidence type="ECO:0000256" key="2">
    <source>
        <dbReference type="ARBA" id="ARBA00022840"/>
    </source>
</evidence>
<dbReference type="GO" id="GO:0006310">
    <property type="term" value="P:DNA recombination"/>
    <property type="evidence" value="ECO:0007669"/>
    <property type="project" value="UniProtKB-KW"/>
</dbReference>
<keyword evidence="2" id="KW-0067">ATP-binding</keyword>
<dbReference type="SUPFAM" id="SSF52540">
    <property type="entry name" value="P-loop containing nucleoside triphosphate hydrolases"/>
    <property type="match status" value="1"/>
</dbReference>
<dbReference type="InterPro" id="IPR016467">
    <property type="entry name" value="DNA_recomb/repair_RecA-like"/>
</dbReference>
<feature type="domain" description="RecA family profile 1" evidence="5">
    <location>
        <begin position="70"/>
        <end position="240"/>
    </location>
</feature>
<keyword evidence="4" id="KW-0233">DNA recombination</keyword>
<dbReference type="Pfam" id="PF08423">
    <property type="entry name" value="Rad51"/>
    <property type="match status" value="1"/>
</dbReference>
<dbReference type="PANTHER" id="PTHR22942:SF30">
    <property type="entry name" value="MEIOTIC RECOMBINATION PROTEIN DMC1_LIM15 HOMOLOG"/>
    <property type="match status" value="1"/>
</dbReference>
<dbReference type="InterPro" id="IPR027417">
    <property type="entry name" value="P-loop_NTPase"/>
</dbReference>
<dbReference type="GO" id="GO:0003677">
    <property type="term" value="F:DNA binding"/>
    <property type="evidence" value="ECO:0007669"/>
    <property type="project" value="UniProtKB-KW"/>
</dbReference>
<evidence type="ECO:0000313" key="7">
    <source>
        <dbReference type="Proteomes" id="UP000278149"/>
    </source>
</evidence>
<dbReference type="GO" id="GO:0005524">
    <property type="term" value="F:ATP binding"/>
    <property type="evidence" value="ECO:0007669"/>
    <property type="project" value="UniProtKB-KW"/>
</dbReference>
<organism evidence="6 7">
    <name type="scientific">Candidatus Korarchaeum cryptofilum</name>
    <dbReference type="NCBI Taxonomy" id="498846"/>
    <lineage>
        <taxon>Archaea</taxon>
        <taxon>Thermoproteota</taxon>
        <taxon>Candidatus Korarchaeia</taxon>
        <taxon>Candidatus Korarchaeales</taxon>
        <taxon>Candidatus Korarchaeaceae</taxon>
        <taxon>Candidatus Korarchaeum</taxon>
    </lineage>
</organism>
<sequence length="298" mass="33355">MSLDSLSGRIERKYIEMMRSKGIDLNDLILMSDSELSKELGVDREVAREILREVSSLLLRPLTADKLLEEESRLRTGIEGLDELLGGGLRIRTITGIYGPPASGKTQFCIYMTVRSLLNEERGGISSERAVFIDTEGTFDPGRASAFLRQNGLSERDLSRIDVLRVNNIIQLKEALEIAMSYVRSGTSKLICLDSISYPFRQYGGLKGLRERQEDLQEVLVSLRRIADRGSVVIMTMHAIKWGRDLYSKGGFVLSHTPHNMLCFRKVRGKVIVTLEDSSYLPPGQAAFIVRDDGIIGL</sequence>
<evidence type="ECO:0000256" key="3">
    <source>
        <dbReference type="ARBA" id="ARBA00023125"/>
    </source>
</evidence>
<name>A0A3R9WZC4_9CREN</name>
<proteinExistence type="inferred from homology"/>
<keyword evidence="3 4" id="KW-0238">DNA-binding</keyword>
<evidence type="ECO:0000256" key="1">
    <source>
        <dbReference type="ARBA" id="ARBA00022741"/>
    </source>
</evidence>
<comment type="caution">
    <text evidence="6">The sequence shown here is derived from an EMBL/GenBank/DDBJ whole genome shotgun (WGS) entry which is preliminary data.</text>
</comment>
<dbReference type="GO" id="GO:0006281">
    <property type="term" value="P:DNA repair"/>
    <property type="evidence" value="ECO:0007669"/>
    <property type="project" value="InterPro"/>
</dbReference>
<dbReference type="InterPro" id="IPR013632">
    <property type="entry name" value="Rad51_C"/>
</dbReference>
<keyword evidence="1" id="KW-0547">Nucleotide-binding</keyword>
<comment type="function">
    <text evidence="4">Involved in DNA repair and in homologous recombination. Binds and assemble on single-stranded DNA to form a nucleoprotein filament. Hydrolyzes ATP in a ssDNA-dependent manner and promotes DNA strand exchange between homologous DNA molecules.</text>
</comment>
<gene>
    <name evidence="6" type="ORF">D9Q81_02085</name>
</gene>
<dbReference type="RefSeq" id="WP_012310079.1">
    <property type="nucleotide sequence ID" value="NZ_RCOR01000014.1"/>
</dbReference>
<dbReference type="PANTHER" id="PTHR22942">
    <property type="entry name" value="RECA/RAD51/RADA DNA STRAND-PAIRING FAMILY MEMBER"/>
    <property type="match status" value="1"/>
</dbReference>
<accession>A0A3R9WZC4</accession>
<dbReference type="Proteomes" id="UP000278149">
    <property type="component" value="Unassembled WGS sequence"/>
</dbReference>
<dbReference type="PROSITE" id="PS50162">
    <property type="entry name" value="RECA_2"/>
    <property type="match status" value="1"/>
</dbReference>
<evidence type="ECO:0000259" key="5">
    <source>
        <dbReference type="PROSITE" id="PS50162"/>
    </source>
</evidence>
<dbReference type="GO" id="GO:0140664">
    <property type="term" value="F:ATP-dependent DNA damage sensor activity"/>
    <property type="evidence" value="ECO:0007669"/>
    <property type="project" value="InterPro"/>
</dbReference>